<protein>
    <submittedName>
        <fullName evidence="2">ParA family protein</fullName>
    </submittedName>
</protein>
<dbReference type="InterPro" id="IPR027417">
    <property type="entry name" value="P-loop_NTPase"/>
</dbReference>
<proteinExistence type="predicted"/>
<dbReference type="InterPro" id="IPR025669">
    <property type="entry name" value="AAA_dom"/>
</dbReference>
<gene>
    <name evidence="2" type="ORF">C0W27_22020</name>
</gene>
<evidence type="ECO:0000259" key="1">
    <source>
        <dbReference type="Pfam" id="PF13614"/>
    </source>
</evidence>
<comment type="caution">
    <text evidence="2">The sequence shown here is derived from an EMBL/GenBank/DDBJ whole genome shotgun (WGS) entry which is preliminary data.</text>
</comment>
<name>A0ABX5GYP7_PHOAN</name>
<dbReference type="InterPro" id="IPR050678">
    <property type="entry name" value="DNA_Partitioning_ATPase"/>
</dbReference>
<dbReference type="Proteomes" id="UP000240989">
    <property type="component" value="Unassembled WGS sequence"/>
</dbReference>
<accession>A0ABX5GYP7</accession>
<dbReference type="CDD" id="cd02042">
    <property type="entry name" value="ParAB_family"/>
    <property type="match status" value="1"/>
</dbReference>
<sequence length="412" mass="46848">MDFNFRHLEAISEKMDHPASLEEALRVNFKKSAELEEGIDVRIYNHMLNKSQMAKHFGWSISKFNDQLALFNKLNPQQPVVHYLQGKVKQLFSRFDLDRLKRHFDTDCYSDHHKPTSCLISSHKGGTGKSTSTLTLAVGLALDDKRYPKVCIIDTDPQGTCGAAITHIAEDEQFITIVDLILRNHEDNIVSQLLGRGFSLEQIIESAAFSTHLPNLSTFLSFPTDDRFTDLFWSLKGQERVDLLCDFKLNILPIIKSMYDIILIDSPPQDSPIIWMMYEAVDMVLIPCSPKNYDYISTKNFLKNISNRIDKLPSQGKNIQWSKVAIVNFNSDSKHEVKYSDLIRKACGEHVLNADLAHSQAFLEASETGRSVLDLKKNQLKKTKGTDYDNAIASTTAFMRSFIIELHKVSSK</sequence>
<dbReference type="Pfam" id="PF13614">
    <property type="entry name" value="AAA_31"/>
    <property type="match status" value="1"/>
</dbReference>
<dbReference type="PANTHER" id="PTHR13696:SF98">
    <property type="entry name" value="PLASMID PARTITION PROTEIN A"/>
    <property type="match status" value="1"/>
</dbReference>
<keyword evidence="3" id="KW-1185">Reference proteome</keyword>
<evidence type="ECO:0000313" key="2">
    <source>
        <dbReference type="EMBL" id="PSX01668.1"/>
    </source>
</evidence>
<reference evidence="2 3" key="1">
    <citation type="submission" date="2018-01" db="EMBL/GenBank/DDBJ databases">
        <title>Whole genome sequencing of Histamine producing bacteria.</title>
        <authorList>
            <person name="Butler K."/>
        </authorList>
    </citation>
    <scope>NUCLEOTIDE SEQUENCE [LARGE SCALE GENOMIC DNA]</scope>
    <source>
        <strain evidence="2 3">A6-1</strain>
    </source>
</reference>
<dbReference type="SUPFAM" id="SSF52540">
    <property type="entry name" value="P-loop containing nucleoside triphosphate hydrolases"/>
    <property type="match status" value="1"/>
</dbReference>
<dbReference type="Gene3D" id="3.40.50.300">
    <property type="entry name" value="P-loop containing nucleotide triphosphate hydrolases"/>
    <property type="match status" value="1"/>
</dbReference>
<organism evidence="2 3">
    <name type="scientific">Photobacterium angustum</name>
    <dbReference type="NCBI Taxonomy" id="661"/>
    <lineage>
        <taxon>Bacteria</taxon>
        <taxon>Pseudomonadati</taxon>
        <taxon>Pseudomonadota</taxon>
        <taxon>Gammaproteobacteria</taxon>
        <taxon>Vibrionales</taxon>
        <taxon>Vibrionaceae</taxon>
        <taxon>Photobacterium</taxon>
    </lineage>
</organism>
<dbReference type="RefSeq" id="WP_052957744.1">
    <property type="nucleotide sequence ID" value="NZ_JZSW01000007.1"/>
</dbReference>
<dbReference type="PANTHER" id="PTHR13696">
    <property type="entry name" value="P-LOOP CONTAINING NUCLEOSIDE TRIPHOSPHATE HYDROLASE"/>
    <property type="match status" value="1"/>
</dbReference>
<evidence type="ECO:0000313" key="3">
    <source>
        <dbReference type="Proteomes" id="UP000240989"/>
    </source>
</evidence>
<dbReference type="EMBL" id="PYOU01000032">
    <property type="protein sequence ID" value="PSX01668.1"/>
    <property type="molecule type" value="Genomic_DNA"/>
</dbReference>
<feature type="domain" description="AAA" evidence="1">
    <location>
        <begin position="120"/>
        <end position="310"/>
    </location>
</feature>